<reference evidence="5 6" key="1">
    <citation type="journal article" date="2016" name="Nat. Commun.">
        <title>Thousands of microbial genomes shed light on interconnected biogeochemical processes in an aquifer system.</title>
        <authorList>
            <person name="Anantharaman K."/>
            <person name="Brown C.T."/>
            <person name="Hug L.A."/>
            <person name="Sharon I."/>
            <person name="Castelle C.J."/>
            <person name="Probst A.J."/>
            <person name="Thomas B.C."/>
            <person name="Singh A."/>
            <person name="Wilkins M.J."/>
            <person name="Karaoz U."/>
            <person name="Brodie E.L."/>
            <person name="Williams K.H."/>
            <person name="Hubbard S.S."/>
            <person name="Banfield J.F."/>
        </authorList>
    </citation>
    <scope>NUCLEOTIDE SEQUENCE [LARGE SCALE GENOMIC DNA]</scope>
</reference>
<dbReference type="GO" id="GO:0005737">
    <property type="term" value="C:cytoplasm"/>
    <property type="evidence" value="ECO:0007669"/>
    <property type="project" value="UniProtKB-ARBA"/>
</dbReference>
<comment type="similarity">
    <text evidence="3">Belongs to the bacterial ribosomal protein bS16 family.</text>
</comment>
<organism evidence="5 6">
    <name type="scientific">Candidatus Daviesbacteria bacterium RIFCSPLOWO2_01_FULL_40_24</name>
    <dbReference type="NCBI Taxonomy" id="1797787"/>
    <lineage>
        <taxon>Bacteria</taxon>
        <taxon>Candidatus Daviesiibacteriota</taxon>
    </lineage>
</organism>
<dbReference type="Gene3D" id="3.30.1320.10">
    <property type="match status" value="1"/>
</dbReference>
<protein>
    <recommendedName>
        <fullName evidence="3">Small ribosomal subunit protein bS16</fullName>
    </recommendedName>
</protein>
<evidence type="ECO:0000313" key="6">
    <source>
        <dbReference type="Proteomes" id="UP000178017"/>
    </source>
</evidence>
<dbReference type="AlphaFoldDB" id="A0A1F5MIU1"/>
<dbReference type="Proteomes" id="UP000178017">
    <property type="component" value="Unassembled WGS sequence"/>
</dbReference>
<dbReference type="SUPFAM" id="SSF54565">
    <property type="entry name" value="Ribosomal protein S16"/>
    <property type="match status" value="1"/>
</dbReference>
<dbReference type="GO" id="GO:0003735">
    <property type="term" value="F:structural constituent of ribosome"/>
    <property type="evidence" value="ECO:0007669"/>
    <property type="project" value="InterPro"/>
</dbReference>
<dbReference type="GO" id="GO:0015935">
    <property type="term" value="C:small ribosomal subunit"/>
    <property type="evidence" value="ECO:0007669"/>
    <property type="project" value="TreeGrafter"/>
</dbReference>
<sequence>MPVKIRLMRIGAKKRPFYRVVAVDERAKRTGGYIELLGTYNPLTTPHEIILKQDKIDEWIKKGAVLSDGFLRIIGKAPQRPARKPKKEKKEEQAVPVAPTPVVGEVPVVEETPTEEPKE</sequence>
<dbReference type="InterPro" id="IPR000307">
    <property type="entry name" value="Ribosomal_bS16"/>
</dbReference>
<dbReference type="EMBL" id="MFDO01000020">
    <property type="protein sequence ID" value="OGE65296.1"/>
    <property type="molecule type" value="Genomic_DNA"/>
</dbReference>
<feature type="compositionally biased region" description="Low complexity" evidence="4">
    <location>
        <begin position="94"/>
        <end position="111"/>
    </location>
</feature>
<evidence type="ECO:0000256" key="2">
    <source>
        <dbReference type="ARBA" id="ARBA00023274"/>
    </source>
</evidence>
<evidence type="ECO:0000256" key="1">
    <source>
        <dbReference type="ARBA" id="ARBA00022980"/>
    </source>
</evidence>
<feature type="region of interest" description="Disordered" evidence="4">
    <location>
        <begin position="77"/>
        <end position="119"/>
    </location>
</feature>
<dbReference type="GO" id="GO:0006412">
    <property type="term" value="P:translation"/>
    <property type="evidence" value="ECO:0007669"/>
    <property type="project" value="UniProtKB-UniRule"/>
</dbReference>
<gene>
    <name evidence="3" type="primary">rpsP</name>
    <name evidence="5" type="ORF">A3B49_00340</name>
</gene>
<dbReference type="PANTHER" id="PTHR12919:SF20">
    <property type="entry name" value="SMALL RIBOSOMAL SUBUNIT PROTEIN BS16M"/>
    <property type="match status" value="1"/>
</dbReference>
<evidence type="ECO:0000256" key="4">
    <source>
        <dbReference type="SAM" id="MobiDB-lite"/>
    </source>
</evidence>
<keyword evidence="2 3" id="KW-0687">Ribonucleoprotein</keyword>
<dbReference type="InterPro" id="IPR023803">
    <property type="entry name" value="Ribosomal_bS16_dom_sf"/>
</dbReference>
<dbReference type="PANTHER" id="PTHR12919">
    <property type="entry name" value="30S RIBOSOMAL PROTEIN S16"/>
    <property type="match status" value="1"/>
</dbReference>
<proteinExistence type="inferred from homology"/>
<evidence type="ECO:0000256" key="3">
    <source>
        <dbReference type="HAMAP-Rule" id="MF_00385"/>
    </source>
</evidence>
<dbReference type="NCBIfam" id="TIGR00002">
    <property type="entry name" value="S16"/>
    <property type="match status" value="1"/>
</dbReference>
<comment type="caution">
    <text evidence="5">The sequence shown here is derived from an EMBL/GenBank/DDBJ whole genome shotgun (WGS) entry which is preliminary data.</text>
</comment>
<accession>A0A1F5MIU1</accession>
<dbReference type="Pfam" id="PF00886">
    <property type="entry name" value="Ribosomal_S16"/>
    <property type="match status" value="1"/>
</dbReference>
<name>A0A1F5MIU1_9BACT</name>
<keyword evidence="1 3" id="KW-0689">Ribosomal protein</keyword>
<dbReference type="HAMAP" id="MF_00385">
    <property type="entry name" value="Ribosomal_bS16"/>
    <property type="match status" value="1"/>
</dbReference>
<evidence type="ECO:0000313" key="5">
    <source>
        <dbReference type="EMBL" id="OGE65296.1"/>
    </source>
</evidence>